<dbReference type="SUPFAM" id="SSF81901">
    <property type="entry name" value="HCP-like"/>
    <property type="match status" value="1"/>
</dbReference>
<dbReference type="OrthoDB" id="2384430at2759"/>
<evidence type="ECO:0000256" key="1">
    <source>
        <dbReference type="ARBA" id="ARBA00038101"/>
    </source>
</evidence>
<protein>
    <submittedName>
        <fullName evidence="3">18827_t:CDS:1</fullName>
    </submittedName>
</protein>
<dbReference type="PANTHER" id="PTHR11102:SF160">
    <property type="entry name" value="ERAD-ASSOCIATED E3 UBIQUITIN-PROTEIN LIGASE COMPONENT HRD3"/>
    <property type="match status" value="1"/>
</dbReference>
<dbReference type="AlphaFoldDB" id="A0A9N9IMP8"/>
<comment type="similarity">
    <text evidence="1">Belongs to the sel-1 family.</text>
</comment>
<dbReference type="EMBL" id="CAJVPV010031121">
    <property type="protein sequence ID" value="CAG8742206.1"/>
    <property type="molecule type" value="Genomic_DNA"/>
</dbReference>
<name>A0A9N9IMP8_9GLOM</name>
<feature type="domain" description="Serine-threonine/tyrosine-protein kinase catalytic" evidence="2">
    <location>
        <begin position="18"/>
        <end position="106"/>
    </location>
</feature>
<gene>
    <name evidence="3" type="ORF">AMORRO_LOCUS14787</name>
</gene>
<dbReference type="GO" id="GO:0004672">
    <property type="term" value="F:protein kinase activity"/>
    <property type="evidence" value="ECO:0007669"/>
    <property type="project" value="InterPro"/>
</dbReference>
<dbReference type="Pfam" id="PF07714">
    <property type="entry name" value="PK_Tyr_Ser-Thr"/>
    <property type="match status" value="1"/>
</dbReference>
<accession>A0A9N9IMP8</accession>
<reference evidence="3" key="1">
    <citation type="submission" date="2021-06" db="EMBL/GenBank/DDBJ databases">
        <authorList>
            <person name="Kallberg Y."/>
            <person name="Tangrot J."/>
            <person name="Rosling A."/>
        </authorList>
    </citation>
    <scope>NUCLEOTIDE SEQUENCE</scope>
    <source>
        <strain evidence="3">CL551</strain>
    </source>
</reference>
<keyword evidence="4" id="KW-1185">Reference proteome</keyword>
<sequence length="303" mass="35022">MSRGFLEVSRGIPEAFEHIRYKAPERIINSSYKYDSSFGMLLWEIAEEKLPFFNVENTEIKKKILENPILLSFERGVPEKWKKLVFKAIDHDPSKRPDFKKMLMKLRNLTQEKKAAKDSKTTSVSAVQKLYIRNVMSLEIAIEQHNRKGGKKYEAWKSFEFYAKLGDTTAKFYKAYYLLNGLLPFPYTTKDRLEQAIKLLEEVVKEGNVTDAQLTYANCLLSGYGVEKNAELAHKYFCEAADKGEAVAMYNVGIMYYKGISVKRDVAEGIYWIKRAAYGGIPAAVQFCKKNNIYFREPNHSQY</sequence>
<dbReference type="InterPro" id="IPR006597">
    <property type="entry name" value="Sel1-like"/>
</dbReference>
<dbReference type="PANTHER" id="PTHR11102">
    <property type="entry name" value="SEL-1-LIKE PROTEIN"/>
    <property type="match status" value="1"/>
</dbReference>
<evidence type="ECO:0000313" key="3">
    <source>
        <dbReference type="EMBL" id="CAG8742206.1"/>
    </source>
</evidence>
<dbReference type="InterPro" id="IPR050767">
    <property type="entry name" value="Sel1_AlgK"/>
</dbReference>
<dbReference type="Gene3D" id="1.25.40.10">
    <property type="entry name" value="Tetratricopeptide repeat domain"/>
    <property type="match status" value="1"/>
</dbReference>
<evidence type="ECO:0000259" key="2">
    <source>
        <dbReference type="Pfam" id="PF07714"/>
    </source>
</evidence>
<dbReference type="Gene3D" id="1.10.510.10">
    <property type="entry name" value="Transferase(Phosphotransferase) domain 1"/>
    <property type="match status" value="1"/>
</dbReference>
<comment type="caution">
    <text evidence="3">The sequence shown here is derived from an EMBL/GenBank/DDBJ whole genome shotgun (WGS) entry which is preliminary data.</text>
</comment>
<dbReference type="Pfam" id="PF08238">
    <property type="entry name" value="Sel1"/>
    <property type="match status" value="3"/>
</dbReference>
<feature type="non-terminal residue" evidence="3">
    <location>
        <position position="303"/>
    </location>
</feature>
<dbReference type="InterPro" id="IPR011990">
    <property type="entry name" value="TPR-like_helical_dom_sf"/>
</dbReference>
<organism evidence="3 4">
    <name type="scientific">Acaulospora morrowiae</name>
    <dbReference type="NCBI Taxonomy" id="94023"/>
    <lineage>
        <taxon>Eukaryota</taxon>
        <taxon>Fungi</taxon>
        <taxon>Fungi incertae sedis</taxon>
        <taxon>Mucoromycota</taxon>
        <taxon>Glomeromycotina</taxon>
        <taxon>Glomeromycetes</taxon>
        <taxon>Diversisporales</taxon>
        <taxon>Acaulosporaceae</taxon>
        <taxon>Acaulospora</taxon>
    </lineage>
</organism>
<dbReference type="Proteomes" id="UP000789342">
    <property type="component" value="Unassembled WGS sequence"/>
</dbReference>
<dbReference type="SMART" id="SM00671">
    <property type="entry name" value="SEL1"/>
    <property type="match status" value="2"/>
</dbReference>
<dbReference type="SUPFAM" id="SSF56112">
    <property type="entry name" value="Protein kinase-like (PK-like)"/>
    <property type="match status" value="1"/>
</dbReference>
<dbReference type="InterPro" id="IPR001245">
    <property type="entry name" value="Ser-Thr/Tyr_kinase_cat_dom"/>
</dbReference>
<dbReference type="InterPro" id="IPR011009">
    <property type="entry name" value="Kinase-like_dom_sf"/>
</dbReference>
<evidence type="ECO:0000313" key="4">
    <source>
        <dbReference type="Proteomes" id="UP000789342"/>
    </source>
</evidence>
<proteinExistence type="inferred from homology"/>